<gene>
    <name evidence="1" type="ORF">ACFPUY_44550</name>
</gene>
<name>A0ABW1C912_9ACTN</name>
<proteinExistence type="predicted"/>
<accession>A0ABW1C912</accession>
<evidence type="ECO:0000313" key="1">
    <source>
        <dbReference type="EMBL" id="MFC5822193.1"/>
    </source>
</evidence>
<evidence type="ECO:0000313" key="2">
    <source>
        <dbReference type="Proteomes" id="UP001596096"/>
    </source>
</evidence>
<dbReference type="Proteomes" id="UP001596096">
    <property type="component" value="Unassembled WGS sequence"/>
</dbReference>
<comment type="caution">
    <text evidence="1">The sequence shown here is derived from an EMBL/GenBank/DDBJ whole genome shotgun (WGS) entry which is preliminary data.</text>
</comment>
<keyword evidence="2" id="KW-1185">Reference proteome</keyword>
<dbReference type="EMBL" id="JBHSNW010000063">
    <property type="protein sequence ID" value="MFC5822193.1"/>
    <property type="molecule type" value="Genomic_DNA"/>
</dbReference>
<evidence type="ECO:0008006" key="3">
    <source>
        <dbReference type="Google" id="ProtNLM"/>
    </source>
</evidence>
<protein>
    <recommendedName>
        <fullName evidence="3">MafI family immunity protein</fullName>
    </recommendedName>
</protein>
<sequence>MHGDETLVRNLAGLVVDLAWFLESADDTVVDPDDALEQLEWMSHRFSQLPAEDRFRLIALIRERVESESEPEFREFLKTFPEATGLLDADD</sequence>
<organism evidence="1 2">
    <name type="scientific">Nonomuraea harbinensis</name>
    <dbReference type="NCBI Taxonomy" id="1286938"/>
    <lineage>
        <taxon>Bacteria</taxon>
        <taxon>Bacillati</taxon>
        <taxon>Actinomycetota</taxon>
        <taxon>Actinomycetes</taxon>
        <taxon>Streptosporangiales</taxon>
        <taxon>Streptosporangiaceae</taxon>
        <taxon>Nonomuraea</taxon>
    </lineage>
</organism>
<dbReference type="RefSeq" id="WP_219552651.1">
    <property type="nucleotide sequence ID" value="NZ_JAHKRN010000113.1"/>
</dbReference>
<reference evidence="2" key="1">
    <citation type="journal article" date="2019" name="Int. J. Syst. Evol. Microbiol.">
        <title>The Global Catalogue of Microorganisms (GCM) 10K type strain sequencing project: providing services to taxonomists for standard genome sequencing and annotation.</title>
        <authorList>
            <consortium name="The Broad Institute Genomics Platform"/>
            <consortium name="The Broad Institute Genome Sequencing Center for Infectious Disease"/>
            <person name="Wu L."/>
            <person name="Ma J."/>
        </authorList>
    </citation>
    <scope>NUCLEOTIDE SEQUENCE [LARGE SCALE GENOMIC DNA]</scope>
    <source>
        <strain evidence="2">CGMCC 4.7106</strain>
    </source>
</reference>